<feature type="transmembrane region" description="Helical" evidence="2">
    <location>
        <begin position="541"/>
        <end position="559"/>
    </location>
</feature>
<dbReference type="AlphaFoldDB" id="B9FSU4"/>
<dbReference type="Pfam" id="PF13962">
    <property type="entry name" value="PGG"/>
    <property type="match status" value="4"/>
</dbReference>
<accession>B9FSU4</accession>
<reference evidence="4" key="1">
    <citation type="journal article" date="2005" name="PLoS Biol.">
        <title>The genomes of Oryza sativa: a history of duplications.</title>
        <authorList>
            <person name="Yu J."/>
            <person name="Wang J."/>
            <person name="Lin W."/>
            <person name="Li S."/>
            <person name="Li H."/>
            <person name="Zhou J."/>
            <person name="Ni P."/>
            <person name="Dong W."/>
            <person name="Hu S."/>
            <person name="Zeng C."/>
            <person name="Zhang J."/>
            <person name="Zhang Y."/>
            <person name="Li R."/>
            <person name="Xu Z."/>
            <person name="Li S."/>
            <person name="Li X."/>
            <person name="Zheng H."/>
            <person name="Cong L."/>
            <person name="Lin L."/>
            <person name="Yin J."/>
            <person name="Geng J."/>
            <person name="Li G."/>
            <person name="Shi J."/>
            <person name="Liu J."/>
            <person name="Lv H."/>
            <person name="Li J."/>
            <person name="Wang J."/>
            <person name="Deng Y."/>
            <person name="Ran L."/>
            <person name="Shi X."/>
            <person name="Wang X."/>
            <person name="Wu Q."/>
            <person name="Li C."/>
            <person name="Ren X."/>
            <person name="Wang J."/>
            <person name="Wang X."/>
            <person name="Li D."/>
            <person name="Liu D."/>
            <person name="Zhang X."/>
            <person name="Ji Z."/>
            <person name="Zhao W."/>
            <person name="Sun Y."/>
            <person name="Zhang Z."/>
            <person name="Bao J."/>
            <person name="Han Y."/>
            <person name="Dong L."/>
            <person name="Ji J."/>
            <person name="Chen P."/>
            <person name="Wu S."/>
            <person name="Liu J."/>
            <person name="Xiao Y."/>
            <person name="Bu D."/>
            <person name="Tan J."/>
            <person name="Yang L."/>
            <person name="Ye C."/>
            <person name="Zhang J."/>
            <person name="Xu J."/>
            <person name="Zhou Y."/>
            <person name="Yu Y."/>
            <person name="Zhang B."/>
            <person name="Zhuang S."/>
            <person name="Wei H."/>
            <person name="Liu B."/>
            <person name="Lei M."/>
            <person name="Yu H."/>
            <person name="Li Y."/>
            <person name="Xu H."/>
            <person name="Wei S."/>
            <person name="He X."/>
            <person name="Fang L."/>
            <person name="Zhang Z."/>
            <person name="Zhang Y."/>
            <person name="Huang X."/>
            <person name="Su Z."/>
            <person name="Tong W."/>
            <person name="Li J."/>
            <person name="Tong Z."/>
            <person name="Li S."/>
            <person name="Ye J."/>
            <person name="Wang L."/>
            <person name="Fang L."/>
            <person name="Lei T."/>
            <person name="Chen C."/>
            <person name="Chen H."/>
            <person name="Xu Z."/>
            <person name="Li H."/>
            <person name="Huang H."/>
            <person name="Zhang F."/>
            <person name="Xu H."/>
            <person name="Li N."/>
            <person name="Zhao C."/>
            <person name="Li S."/>
            <person name="Dong L."/>
            <person name="Huang Y."/>
            <person name="Li L."/>
            <person name="Xi Y."/>
            <person name="Qi Q."/>
            <person name="Li W."/>
            <person name="Zhang B."/>
            <person name="Hu W."/>
            <person name="Zhang Y."/>
            <person name="Tian X."/>
            <person name="Jiao Y."/>
            <person name="Liang X."/>
            <person name="Jin J."/>
            <person name="Gao L."/>
            <person name="Zheng W."/>
            <person name="Hao B."/>
            <person name="Liu S."/>
            <person name="Wang W."/>
            <person name="Yuan L."/>
            <person name="Cao M."/>
            <person name="McDermott J."/>
            <person name="Samudrala R."/>
            <person name="Wang J."/>
            <person name="Wong G.K."/>
            <person name="Yang H."/>
        </authorList>
    </citation>
    <scope>NUCLEOTIDE SEQUENCE [LARGE SCALE GENOMIC DNA]</scope>
</reference>
<gene>
    <name evidence="4" type="ORF">OsJ_21040</name>
</gene>
<feature type="domain" description="PGG" evidence="3">
    <location>
        <begin position="535"/>
        <end position="640"/>
    </location>
</feature>
<feature type="region of interest" description="Disordered" evidence="1">
    <location>
        <begin position="1058"/>
        <end position="1077"/>
    </location>
</feature>
<evidence type="ECO:0000313" key="4">
    <source>
        <dbReference type="EMBL" id="EEE65555.1"/>
    </source>
</evidence>
<feature type="transmembrane region" description="Helical" evidence="2">
    <location>
        <begin position="1007"/>
        <end position="1024"/>
    </location>
</feature>
<feature type="compositionally biased region" description="Basic residues" evidence="1">
    <location>
        <begin position="253"/>
        <end position="263"/>
    </location>
</feature>
<feature type="domain" description="PGG" evidence="3">
    <location>
        <begin position="343"/>
        <end position="434"/>
    </location>
</feature>
<feature type="compositionally biased region" description="Basic and acidic residues" evidence="1">
    <location>
        <begin position="902"/>
        <end position="917"/>
    </location>
</feature>
<feature type="transmembrane region" description="Helical" evidence="2">
    <location>
        <begin position="368"/>
        <end position="388"/>
    </location>
</feature>
<feature type="compositionally biased region" description="Basic and acidic residues" evidence="1">
    <location>
        <begin position="208"/>
        <end position="222"/>
    </location>
</feature>
<feature type="transmembrane region" description="Helical" evidence="2">
    <location>
        <begin position="926"/>
        <end position="943"/>
    </location>
</feature>
<feature type="transmembrane region" description="Helical" evidence="2">
    <location>
        <begin position="646"/>
        <end position="668"/>
    </location>
</feature>
<dbReference type="Proteomes" id="UP000007752">
    <property type="component" value="Chromosome 6"/>
</dbReference>
<feature type="compositionally biased region" description="Low complexity" evidence="1">
    <location>
        <begin position="1062"/>
        <end position="1077"/>
    </location>
</feature>
<feature type="compositionally biased region" description="Polar residues" evidence="1">
    <location>
        <begin position="502"/>
        <end position="529"/>
    </location>
</feature>
<dbReference type="PANTHER" id="PTHR24177:SF465">
    <property type="entry name" value="OS06G0294400 PROTEIN"/>
    <property type="match status" value="1"/>
</dbReference>
<feature type="region of interest" description="Disordered" evidence="1">
    <location>
        <begin position="465"/>
        <end position="529"/>
    </location>
</feature>
<evidence type="ECO:0000256" key="2">
    <source>
        <dbReference type="SAM" id="Phobius"/>
    </source>
</evidence>
<organism evidence="4">
    <name type="scientific">Oryza sativa subsp. japonica</name>
    <name type="common">Rice</name>
    <dbReference type="NCBI Taxonomy" id="39947"/>
    <lineage>
        <taxon>Eukaryota</taxon>
        <taxon>Viridiplantae</taxon>
        <taxon>Streptophyta</taxon>
        <taxon>Embryophyta</taxon>
        <taxon>Tracheophyta</taxon>
        <taxon>Spermatophyta</taxon>
        <taxon>Magnoliopsida</taxon>
        <taxon>Liliopsida</taxon>
        <taxon>Poales</taxon>
        <taxon>Poaceae</taxon>
        <taxon>BOP clade</taxon>
        <taxon>Oryzoideae</taxon>
        <taxon>Oryzeae</taxon>
        <taxon>Oryzinae</taxon>
        <taxon>Oryza</taxon>
        <taxon>Oryza sativa</taxon>
    </lineage>
</organism>
<dbReference type="HOGENOM" id="CLU_007110_3_0_1"/>
<reference evidence="4" key="2">
    <citation type="submission" date="2008-12" db="EMBL/GenBank/DDBJ databases">
        <title>Improved gene annotation of the rice (Oryza sativa) genomes.</title>
        <authorList>
            <person name="Wang J."/>
            <person name="Li R."/>
            <person name="Fan W."/>
            <person name="Huang Q."/>
            <person name="Zhang J."/>
            <person name="Zhou Y."/>
            <person name="Hu Y."/>
            <person name="Zi S."/>
            <person name="Li J."/>
            <person name="Ni P."/>
            <person name="Zheng H."/>
            <person name="Zhang Y."/>
            <person name="Zhao M."/>
            <person name="Hao Q."/>
            <person name="McDermott J."/>
            <person name="Samudrala R."/>
            <person name="Kristiansen K."/>
            <person name="Wong G.K.-S."/>
        </authorList>
    </citation>
    <scope>NUCLEOTIDE SEQUENCE</scope>
</reference>
<dbReference type="PANTHER" id="PTHR24177">
    <property type="entry name" value="CASKIN"/>
    <property type="match status" value="1"/>
</dbReference>
<keyword evidence="2" id="KW-0812">Transmembrane</keyword>
<dbReference type="EMBL" id="CM000143">
    <property type="protein sequence ID" value="EEE65555.1"/>
    <property type="molecule type" value="Genomic_DNA"/>
</dbReference>
<sequence>MASCAMLFLCLLPRDGAPHRQFRALHHPWLGPWWWPATTIGRDSKVPRFEVRAPPKRHSTSTTVGTGSIAAEGFFGEFGSAIGDLSPPFPPMVSPFLHFATAASTLHLLLHHHAAVVGSNCERHQKLQQARRAFSKPSSPPLPCIPALSATPPLASGQKGPGISDVVVGGGPRARELASSRSPDGNVIDCVPPHLQPAFDHSKKLRGQKPEVEPEPEERPKVDGASAAQGEAAEEEETDVIAVGSGWASQRARPSRRGSRHCIRSSSGNGSGLEEGEIADSVTKLAYDSNGSELSEKNIGCDYDHMWRIEGSTAAAAKGRCTCGCAGCRSKFRFHLRMDENSGSWKGKEGHEASDPVMREHHSIRLKAFFLLNATAFVMSLLTIMLLLDKRLIIPLLHDKVPSTTRPVRTIVLKAYISIALVGLAGAYATGSSRESDTTIYVGSLVFAVLACIIVLKTIIFHQSDSSDRSSNGTRRRNGEAQANPSSRREQTGTSHGGAKLPTSNGVPPTTRNVGVQTDTSNGGADTNTSNADILEKAQSLVVLLSTLVATVTYQAGLVPPGGVWQDNWNGHEAGDPILLSMQPERYKVFFYCNSMAFAASLVIIILVQYKPMLKRRILQFAMILDLFGLIGAYSAGSCRDVTTSIYVIALAGAVLVYVIIHVLFVTLEDEDIGKKGGDKDRKLEDKRRKRLLLFAVLGATLTYQAGLTPPGGFRLKDDEFGHNAGDPVIFYNYPSRYKAFFYCNSVSFMSSIALIILLVNPILYRPAIRSYALSVCTAVGMFALMCAYAAGSTQHLKTSIYIFGLVALVLFIMILVLICFYHRDVNTGSMSTNEEDLETGSGVKTPVKQEAFTETKSVDEIKEDNTAAKSPKTKEDDSTVESSEIKYEGESKQNTTNKSIEQNRTDTDSLRTEEDSKKKHATRKYLMLLAVLAASVTYQAGLNPPGGVWQGNSNGHAAGDPVMHDNRRYRYLIFFYSNSFSFMASIVVIILLLPEKLLRENRSFKVMHLTMVMNLLGLLLAYMAGSRMRSESSGYFMEFVITTLCFAALHKILSSEKEQQNDQPSQVDQQGDSQVS</sequence>
<feature type="transmembrane region" description="Helical" evidence="2">
    <location>
        <begin position="589"/>
        <end position="610"/>
    </location>
</feature>
<feature type="transmembrane region" description="Helical" evidence="2">
    <location>
        <begin position="740"/>
        <end position="760"/>
    </location>
</feature>
<feature type="transmembrane region" description="Helical" evidence="2">
    <location>
        <begin position="617"/>
        <end position="634"/>
    </location>
</feature>
<feature type="transmembrane region" description="Helical" evidence="2">
    <location>
        <begin position="772"/>
        <end position="791"/>
    </location>
</feature>
<feature type="compositionally biased region" description="Basic and acidic residues" evidence="1">
    <location>
        <begin position="852"/>
        <end position="892"/>
    </location>
</feature>
<keyword evidence="2" id="KW-1133">Transmembrane helix</keyword>
<evidence type="ECO:0000259" key="3">
    <source>
        <dbReference type="Pfam" id="PF13962"/>
    </source>
</evidence>
<feature type="domain" description="PGG" evidence="3">
    <location>
        <begin position="918"/>
        <end position="1028"/>
    </location>
</feature>
<feature type="transmembrane region" description="Helical" evidence="2">
    <location>
        <begin position="408"/>
        <end position="428"/>
    </location>
</feature>
<feature type="transmembrane region" description="Helical" evidence="2">
    <location>
        <begin position="803"/>
        <end position="822"/>
    </location>
</feature>
<proteinExistence type="predicted"/>
<dbReference type="InterPro" id="IPR026961">
    <property type="entry name" value="PGG_dom"/>
</dbReference>
<feature type="domain" description="PGG" evidence="3">
    <location>
        <begin position="686"/>
        <end position="794"/>
    </location>
</feature>
<feature type="transmembrane region" description="Helical" evidence="2">
    <location>
        <begin position="440"/>
        <end position="460"/>
    </location>
</feature>
<evidence type="ECO:0000256" key="1">
    <source>
        <dbReference type="SAM" id="MobiDB-lite"/>
    </source>
</evidence>
<feature type="region of interest" description="Disordered" evidence="1">
    <location>
        <begin position="832"/>
        <end position="917"/>
    </location>
</feature>
<protein>
    <recommendedName>
        <fullName evidence="3">PGG domain-containing protein</fullName>
    </recommendedName>
</protein>
<feature type="transmembrane region" description="Helical" evidence="2">
    <location>
        <begin position="1036"/>
        <end position="1054"/>
    </location>
</feature>
<feature type="transmembrane region" description="Helical" evidence="2">
    <location>
        <begin position="692"/>
        <end position="708"/>
    </location>
</feature>
<feature type="transmembrane region" description="Helical" evidence="2">
    <location>
        <begin position="972"/>
        <end position="995"/>
    </location>
</feature>
<keyword evidence="2" id="KW-0472">Membrane</keyword>
<name>B9FSU4_ORYSJ</name>
<feature type="region of interest" description="Disordered" evidence="1">
    <location>
        <begin position="129"/>
        <end position="276"/>
    </location>
</feature>